<protein>
    <submittedName>
        <fullName evidence="1">Uncharacterized protein</fullName>
    </submittedName>
</protein>
<proteinExistence type="predicted"/>
<evidence type="ECO:0000313" key="2">
    <source>
        <dbReference type="Proteomes" id="UP001216440"/>
    </source>
</evidence>
<keyword evidence="2" id="KW-1185">Reference proteome</keyword>
<name>A0ABY8KCA9_9ACTN</name>
<dbReference type="RefSeq" id="WP_279337500.1">
    <property type="nucleotide sequence ID" value="NZ_CP121682.1"/>
</dbReference>
<reference evidence="1 2" key="1">
    <citation type="submission" date="2023-03" db="EMBL/GenBank/DDBJ databases">
        <authorList>
            <person name="Mo P."/>
        </authorList>
    </citation>
    <scope>NUCLEOTIDE SEQUENCE [LARGE SCALE GENOMIC DNA]</scope>
    <source>
        <strain evidence="1 2">HUAS 5</strain>
    </source>
</reference>
<gene>
    <name evidence="1" type="ORF">PYS65_32345</name>
</gene>
<evidence type="ECO:0000313" key="1">
    <source>
        <dbReference type="EMBL" id="WGD44451.1"/>
    </source>
</evidence>
<dbReference type="EMBL" id="CP121682">
    <property type="protein sequence ID" value="WGD44451.1"/>
    <property type="molecule type" value="Genomic_DNA"/>
</dbReference>
<dbReference type="Proteomes" id="UP001216440">
    <property type="component" value="Chromosome"/>
</dbReference>
<organism evidence="1 2">
    <name type="scientific">Streptomyces cathayae</name>
    <dbReference type="NCBI Taxonomy" id="3031124"/>
    <lineage>
        <taxon>Bacteria</taxon>
        <taxon>Bacillati</taxon>
        <taxon>Actinomycetota</taxon>
        <taxon>Actinomycetes</taxon>
        <taxon>Kitasatosporales</taxon>
        <taxon>Streptomycetaceae</taxon>
        <taxon>Streptomyces</taxon>
    </lineage>
</organism>
<accession>A0ABY8KCA9</accession>
<sequence length="53" mass="5406">MGALEIVGLLASAVLIAARGRCFLGPRRAGIARLLGDVGVDTVPGPCRRHPVG</sequence>